<dbReference type="InterPro" id="IPR001031">
    <property type="entry name" value="Thioesterase"/>
</dbReference>
<dbReference type="GO" id="GO:0006633">
    <property type="term" value="P:fatty acid biosynthetic process"/>
    <property type="evidence" value="ECO:0007669"/>
    <property type="project" value="InterPro"/>
</dbReference>
<dbReference type="Pfam" id="PF00109">
    <property type="entry name" value="ketoacyl-synt"/>
    <property type="match status" value="2"/>
</dbReference>
<comment type="pathway">
    <text evidence="2">Antibiotic biosynthesis.</text>
</comment>
<gene>
    <name evidence="13" type="primary">sle_61460</name>
</gene>
<protein>
    <submittedName>
        <fullName evidence="13">Chaxalactin biosynthesis PKS homolog to Erythronolide synthase, modules 3 and 4</fullName>
    </submittedName>
</protein>
<evidence type="ECO:0000256" key="8">
    <source>
        <dbReference type="ARBA" id="ARBA00023315"/>
    </source>
</evidence>
<feature type="region of interest" description="N-terminal hotdog fold" evidence="9">
    <location>
        <begin position="2590"/>
        <end position="2710"/>
    </location>
</feature>
<dbReference type="Gene3D" id="1.10.1200.10">
    <property type="entry name" value="ACP-like"/>
    <property type="match status" value="2"/>
</dbReference>
<dbReference type="PROSITE" id="PS00012">
    <property type="entry name" value="PHOSPHOPANTETHEINE"/>
    <property type="match status" value="2"/>
</dbReference>
<evidence type="ECO:0000256" key="6">
    <source>
        <dbReference type="ARBA" id="ARBA00023194"/>
    </source>
</evidence>
<dbReference type="Pfam" id="PF22953">
    <property type="entry name" value="SpnB_Rossmann"/>
    <property type="match status" value="2"/>
</dbReference>
<evidence type="ECO:0000256" key="3">
    <source>
        <dbReference type="ARBA" id="ARBA00022450"/>
    </source>
</evidence>
<dbReference type="InterPro" id="IPR016035">
    <property type="entry name" value="Acyl_Trfase/lysoPLipase"/>
</dbReference>
<dbReference type="SMART" id="SM00823">
    <property type="entry name" value="PKS_PP"/>
    <property type="match status" value="2"/>
</dbReference>
<dbReference type="Pfam" id="PF21089">
    <property type="entry name" value="PKS_DH_N"/>
    <property type="match status" value="2"/>
</dbReference>
<dbReference type="InterPro" id="IPR029058">
    <property type="entry name" value="AB_hydrolase_fold"/>
</dbReference>
<dbReference type="Gene3D" id="3.40.50.720">
    <property type="entry name" value="NAD(P)-binding Rossmann-like Domain"/>
    <property type="match status" value="2"/>
</dbReference>
<sequence length="3652" mass="382680">MPDEDKLLEYLKRTTTDLRRANRRLRELEDGEREPIAIVGMGCRYPGGVRSPEELWRLVEGGVDAISGFPTDRGWPLADLLDPDPDHLGTTYTTEGGFLHDAAEFDAELFGISPREALSMDPQQRLLLETAWETLENAGIDPRSLRGSRTGVFTGVMYYDYVAVLQRARENFEGYFGTGGSGSVASGRVAYAFGFEGPAVTVDTACSSSLVALHLAAQALRQGECDLALAGGVTVMSTPTTFVEFSRQRALAADGRCKSFAASADGTGWGEGVGLLLVERLSDARRNGHQVLAVVRGSAVNSDGASNGLTAPNGPAQERVIRQALAAARLSAQDVDVVEAHGTGTVLGDPIEARALLATYGRERAPERPLWLGSVKSNLGHTQAAAGVAGVIKMVQAMRHGVLPRTLHVDEPTPHVDWSAGAVRLLTEEVPWRAGNQPRRAAVSSFGFSGTNAHVILEEHPENPRQEQTGRPEPVALCLSARTEAGLRGQAEALHAHLTTTHERPADLAWSLLTTRAALEHRAAVIGTGPAELGRGLAALAAGRAAPGTVTGTAPPQRVTTVFVFPGQGAQWPGMAVELLDTEPVFAEHLGRCAAALAPHTGWSLLAVLRSEPGAPGLDRVDVVQPTLWAVMVALAELWRAHGVEPAAVVGHSQGEIAAACVAGALSLEDGARVVALRSRALVAMSGRGGMASVAESRTEVQRRLRDRPGLTVAALNGPRSVIVAGEAAQLAALLAECAAEDVRAKEIKVDYASHSPQVEDVRAELLTALAGVRPRRPVVPFLSTVTGKWVGDAELDAAYWYRNLRETVRFEEATRTLVADGHRLLVEISPHPVLVGGMQETLDTLPEGPAVLGTLHRDDGGPTRFRTALAEAYVRGAAVDWTPVLPDARTVPLPTYAFQHTRYWPTTAPGTVDATGLGLRTAGHPLLGAVVRLAEPDGLVLTGRLGLDTHPWLADHTVSGAVVLPGTAVLELALRAGDESGCPVVDELTLSAPLVLPARGGVDVRVSVGPAEESGRRPLAVHTVTDELSGEPPTLHATGFLTAAEPAEAPALTEWPPAGAEPVEIADLHDQLSELGLGYGPAFRGLRQAWRRGEELFAEARLGAGERPDAARCLLHPALLDAALHAEALRTPGPAQLPFSWSRVAVTATGAEAIRVRLTPVAGGVALTVADATGAPVASVASLSVRPLAAGPAATGALFLVDWTPVAQPPRVPPSSWAGLGAVPAAWAMPAYPDLAALLDSDARPDTVFLAVSSSSGDVVVDAHECTRQTLTVLQQWLAADVPSSARLVVTTRGAVATHAGEDVPDLAAAAVRGLVRSAQSEHPHRIVLLDIDDTTTPDAVAGALASGEPELAVRGGRCHAPRLARAPGTTPGALATEGTILVTGGTGALGGLLARHLVTAHGARHLLLTSRRGPDAQGAADLAAELRDLGAEVTVAACDAADRTALAALLADVEPPLTAVVHTAGVLDDGVISSLAADRLHAVLRPKVDAAWHLHELTAGHDLAAFVLYSSVAGVLGSPGQGNYAAANAFLDALAQHRHARGLPATSIAWGLWAEDTGMTGHLGHTDQARLGRGGLRALASEEGLALFDAALTARHPAPAAIGFDWAALRAQTQPSALLNTLLPRRPRAGSATATDDSAWSVRVAGLTGDERARAVLATVRDHVAAVLGHDNPAAIEQHRALRELGLDSLTAVELRNRLGATTGLRLPATLAFDRPTPAALAEFVLSQLPGAPVRRPVTTATPVEEPVAIVGMGCRFPGGVRSPEELWRLVAAGVDATTGFPEDRGWDFAEVSGASSTRRGGFLADATSFDPAFFGISPREALAMDPQQRLLLETVWETLERAGIDPLSLRGTATGVFTGLMHHDYTTLLHEGMTGIEGYAGIGNAASVASGRVSYVFGFEGPTITVDTACSSSLVALHLAARALRQGECDLALAGGVTVMATPGTFVEFSRQGGLAPDGRCKSFAAAADGTGWSEGVGLLLVERLSDARCHGHEVLAVLRGSAVNSDGASNGLTAPNGPSQQRVIRRALASAGLVPSDVDVVEAHGTGTVLGDPIEAQALIEAYGQGRDRPLWLGSVKSNLGHTQAAAGVAGVIKMVQAMRHGVLPRTLHVDEPSPHVDWSSGSVELLTEARPWPETGRARRAGVSSFGISGTNAHVILEQTEDAPLPAVPTAPPPLVPWVLSARSPEALTELAFRLAEVDADPVDLGFSLATTRAALPCRAAVVGADRAELVRALTTVVPREARSGLVAFAFSGQGAQRAGMGRRLAEAFPVFGEAFDEVCAYFDPAVVSALDDAEALERTDHVQPMLFAFEVGLCRLLGSWGVRPDVVLGHSLGELVAAHVAGVWSLADACAVVVARGRLMGALPSGGVMVSVRASEAEVLPHLVDGVWVAAVNGPRSVVLSGDEGAVLAVAQRWESTRLRVSHAFHSHHMDAVLDDFAEVLRGVEFHAPVIPVVSNVSGAVAGEEIATPEYWVRHVREAVRFADGVDTLTALGATTCLEIGPDAVLAPMIDPMYTVTTAHRDRDEVRTVLTALADLHVRGADVDWRAFYAPTGARAVDLPTYPFQRTRLWPTPRVNGGAGTTGHPVLDSVIRLADDGAVFTGALAVSAHPWLAEHVVAGNTLVPATALLDLALHAAETVDCARLENLTLHEPLILPGGTTARIQLTVTAPEKSGRRTLALSHQDGAGQWSTTATGTLTPELAAPHQTEPWPPVGAEPVDIGGLYDRLAASGFDYGPSFRGLRSVWRRDGELFAEVATDADWAGTHPALLDAALHVEFLREPDTGHARLPFSWQDVTRYTRPTGGLRVRLRRTGADTVSLSATDATGTPVLTVGSLLSRPLSADILRPAGGDLFGLEWTPAPPVSTGLTHFTVLGPDELGLATSLRTWGARIDTCPTLDSLPPITADTAFLVPCAAEADGDPAQVTRALLTSVLRLAQTWVADERHAGSRLVFVTRGALHPVTDVAASAAWGLIRSAALEHPGRFALVDVDAVPVPPHLLVGGETEAVVRGGVRSVPALVPVPAEPDGRSPAWDAGTVLVTGASGHLGGVLARHLVHALGARDLLLVSRRGDRAPGAAELAAELTAAGARVGFTACDVGDREALAEVIAGIPALTAVLHTAGIVDDGLLTALTPERLDTVLRPKADAVLHLDELTRDRPLTAFVVCSSLAGVLGSAGQAGYAAANAVLDAVITRRHAEGLPGLSLAWGPWAPGRGMTAELSEADLSRMARGGVRPLMPADAVALFDRACAGTRPVVTPAALTRLPRSATACPATPEAPTAFRERLTRAPEPERERAVTDLVRAQAALVLGHPGVEAVREDRNFLETGFDSLTAIELRNRLADATGVRLTPTVVFEHPTPLALAAHLRSRLDLPHDFGTATEDGFSIGALYRRACAESRFAESLALLTAAGRLRPTFTGGDRAAVPEPVRLSRASSPALVCFPTIIALSGPQQYARLAAVHRDQWDLAVVPVPGFHAGERLPASIDDLFYALTEAVTRHSPEPVLVGHSSGGWLARGVAARLVAKGNPARGLVLMDTLFPQGTEAVRYQAELAAGMLARENTVGRIDDTRFTAMGAYFDLFANWAPDPVDTPSLYLRSADFGKHAAGENPAWADAGTVLDVPGDHFTMTEDHAEATAHAIQEWLARPA</sequence>
<dbReference type="Pfam" id="PF08990">
    <property type="entry name" value="Docking"/>
    <property type="match status" value="1"/>
</dbReference>
<dbReference type="GO" id="GO:0004312">
    <property type="term" value="F:fatty acid synthase activity"/>
    <property type="evidence" value="ECO:0007669"/>
    <property type="project" value="TreeGrafter"/>
</dbReference>
<dbReference type="CDD" id="cd08956">
    <property type="entry name" value="KR_3_FAS_SDR_x"/>
    <property type="match status" value="2"/>
</dbReference>
<dbReference type="GO" id="GO:0031177">
    <property type="term" value="F:phosphopantetheine binding"/>
    <property type="evidence" value="ECO:0007669"/>
    <property type="project" value="InterPro"/>
</dbReference>
<organism evidence="13 14">
    <name type="scientific">Streptomyces leeuwenhoekii</name>
    <dbReference type="NCBI Taxonomy" id="1437453"/>
    <lineage>
        <taxon>Bacteria</taxon>
        <taxon>Bacillati</taxon>
        <taxon>Actinomycetota</taxon>
        <taxon>Actinomycetes</taxon>
        <taxon>Kitasatosporales</taxon>
        <taxon>Streptomycetaceae</taxon>
        <taxon>Streptomyces</taxon>
    </lineage>
</organism>
<feature type="domain" description="PKS/mFAS DH" evidence="12">
    <location>
        <begin position="2590"/>
        <end position="2852"/>
    </location>
</feature>
<feature type="domain" description="PKS/mFAS DH" evidence="12">
    <location>
        <begin position="925"/>
        <end position="1195"/>
    </location>
</feature>
<evidence type="ECO:0000256" key="4">
    <source>
        <dbReference type="ARBA" id="ARBA00022553"/>
    </source>
</evidence>
<evidence type="ECO:0000256" key="9">
    <source>
        <dbReference type="PROSITE-ProRule" id="PRU01363"/>
    </source>
</evidence>
<keyword evidence="8" id="KW-0012">Acyltransferase</keyword>
<dbReference type="InterPro" id="IPR015083">
    <property type="entry name" value="NorB/c/GfsB-D-like_docking"/>
</dbReference>
<evidence type="ECO:0000259" key="10">
    <source>
        <dbReference type="PROSITE" id="PS50075"/>
    </source>
</evidence>
<dbReference type="FunFam" id="1.10.1200.10:FF:000007">
    <property type="entry name" value="Probable polyketide synthase pks17"/>
    <property type="match status" value="2"/>
</dbReference>
<dbReference type="EMBL" id="LN831790">
    <property type="protein sequence ID" value="CQR65601.1"/>
    <property type="molecule type" value="Genomic_DNA"/>
</dbReference>
<dbReference type="SMART" id="SM00822">
    <property type="entry name" value="PKS_KR"/>
    <property type="match status" value="2"/>
</dbReference>
<evidence type="ECO:0000256" key="2">
    <source>
        <dbReference type="ARBA" id="ARBA00004792"/>
    </source>
</evidence>
<dbReference type="InterPro" id="IPR016039">
    <property type="entry name" value="Thiolase-like"/>
</dbReference>
<dbReference type="SMART" id="SM00827">
    <property type="entry name" value="PKS_AT"/>
    <property type="match status" value="2"/>
</dbReference>
<dbReference type="FunFam" id="3.40.366.10:FF:000002">
    <property type="entry name" value="Probable polyketide synthase 2"/>
    <property type="match status" value="1"/>
</dbReference>
<name>A0A0F7W8L2_STRLW</name>
<dbReference type="Gene3D" id="3.40.50.1820">
    <property type="entry name" value="alpha/beta hydrolase"/>
    <property type="match status" value="1"/>
</dbReference>
<proteinExistence type="predicted"/>
<dbReference type="Pfam" id="PF00550">
    <property type="entry name" value="PP-binding"/>
    <property type="match status" value="2"/>
</dbReference>
<dbReference type="PANTHER" id="PTHR43775">
    <property type="entry name" value="FATTY ACID SYNTHASE"/>
    <property type="match status" value="1"/>
</dbReference>
<dbReference type="InterPro" id="IPR020841">
    <property type="entry name" value="PKS_Beta-ketoAc_synthase_dom"/>
</dbReference>
<evidence type="ECO:0000256" key="1">
    <source>
        <dbReference type="ARBA" id="ARBA00001957"/>
    </source>
</evidence>
<dbReference type="InterPro" id="IPR020807">
    <property type="entry name" value="PKS_DH"/>
</dbReference>
<dbReference type="GO" id="GO:0004315">
    <property type="term" value="F:3-oxoacyl-[acyl-carrier-protein] synthase activity"/>
    <property type="evidence" value="ECO:0007669"/>
    <property type="project" value="InterPro"/>
</dbReference>
<keyword evidence="7" id="KW-0511">Multifunctional enzyme</keyword>
<dbReference type="InterPro" id="IPR055123">
    <property type="entry name" value="SpnB-like_Rossmann"/>
</dbReference>
<dbReference type="PROSITE" id="PS50075">
    <property type="entry name" value="CARRIER"/>
    <property type="match status" value="2"/>
</dbReference>
<dbReference type="InterPro" id="IPR042104">
    <property type="entry name" value="PKS_dehydratase_sf"/>
</dbReference>
<dbReference type="Pfam" id="PF02801">
    <property type="entry name" value="Ketoacyl-synt_C"/>
    <property type="match status" value="2"/>
</dbReference>
<dbReference type="Proteomes" id="UP000035016">
    <property type="component" value="Chromosome Chromosome"/>
</dbReference>
<feature type="region of interest" description="C-terminal hotdog fold" evidence="9">
    <location>
        <begin position="1061"/>
        <end position="1195"/>
    </location>
</feature>
<dbReference type="SMART" id="SM01294">
    <property type="entry name" value="PKS_PP_betabranch"/>
    <property type="match status" value="2"/>
</dbReference>
<dbReference type="InterPro" id="IPR020802">
    <property type="entry name" value="TesA-like"/>
</dbReference>
<feature type="active site" description="Proton acceptor; for dehydratase activity" evidence="9">
    <location>
        <position position="2621"/>
    </location>
</feature>
<dbReference type="PROSITE" id="PS00606">
    <property type="entry name" value="KS3_1"/>
    <property type="match status" value="2"/>
</dbReference>
<dbReference type="InterPro" id="IPR050091">
    <property type="entry name" value="PKS_NRPS_Biosynth_Enz"/>
</dbReference>
<dbReference type="Gene3D" id="3.40.47.10">
    <property type="match status" value="2"/>
</dbReference>
<dbReference type="InterPro" id="IPR014031">
    <property type="entry name" value="Ketoacyl_synth_C"/>
</dbReference>
<feature type="domain" description="Ketosynthase family 3 (KS3)" evidence="11">
    <location>
        <begin position="33"/>
        <end position="459"/>
    </location>
</feature>
<dbReference type="SMART" id="SM00826">
    <property type="entry name" value="PKS_DH"/>
    <property type="match status" value="2"/>
</dbReference>
<dbReference type="GO" id="GO:0033068">
    <property type="term" value="P:macrolide biosynthetic process"/>
    <property type="evidence" value="ECO:0007669"/>
    <property type="project" value="UniProtKB-ARBA"/>
</dbReference>
<accession>A0A0F7W8L2</accession>
<dbReference type="InterPro" id="IPR001227">
    <property type="entry name" value="Ac_transferase_dom_sf"/>
</dbReference>
<dbReference type="SUPFAM" id="SSF55048">
    <property type="entry name" value="Probable ACP-binding domain of malonyl-CoA ACP transacylase"/>
    <property type="match status" value="2"/>
</dbReference>
<evidence type="ECO:0000256" key="7">
    <source>
        <dbReference type="ARBA" id="ARBA00023268"/>
    </source>
</evidence>
<dbReference type="InterPro" id="IPR006162">
    <property type="entry name" value="Ppantetheine_attach_site"/>
</dbReference>
<dbReference type="InterPro" id="IPR049551">
    <property type="entry name" value="PKS_DH_C"/>
</dbReference>
<evidence type="ECO:0000259" key="12">
    <source>
        <dbReference type="PROSITE" id="PS52019"/>
    </source>
</evidence>
<dbReference type="SUPFAM" id="SSF51735">
    <property type="entry name" value="NAD(P)-binding Rossmann-fold domains"/>
    <property type="match status" value="4"/>
</dbReference>
<dbReference type="InterPro" id="IPR016036">
    <property type="entry name" value="Malonyl_transacylase_ACP-bd"/>
</dbReference>
<dbReference type="Pfam" id="PF16197">
    <property type="entry name" value="KAsynt_C_assoc"/>
    <property type="match status" value="2"/>
</dbReference>
<dbReference type="SUPFAM" id="SSF53901">
    <property type="entry name" value="Thiolase-like"/>
    <property type="match status" value="2"/>
</dbReference>
<dbReference type="InterPro" id="IPR009081">
    <property type="entry name" value="PP-bd_ACP"/>
</dbReference>
<dbReference type="InterPro" id="IPR032821">
    <property type="entry name" value="PKS_assoc"/>
</dbReference>
<dbReference type="PANTHER" id="PTHR43775:SF51">
    <property type="entry name" value="INACTIVE PHENOLPHTHIOCEROL SYNTHESIS POLYKETIDE SYNTHASE TYPE I PKS1-RELATED"/>
    <property type="match status" value="1"/>
</dbReference>
<dbReference type="PROSITE" id="PS52004">
    <property type="entry name" value="KS3_2"/>
    <property type="match status" value="2"/>
</dbReference>
<dbReference type="InterPro" id="IPR036291">
    <property type="entry name" value="NAD(P)-bd_dom_sf"/>
</dbReference>
<dbReference type="Gene3D" id="3.30.70.3290">
    <property type="match status" value="2"/>
</dbReference>
<dbReference type="SUPFAM" id="SSF53474">
    <property type="entry name" value="alpha/beta-Hydrolases"/>
    <property type="match status" value="1"/>
</dbReference>
<feature type="domain" description="Ketosynthase family 3 (KS3)" evidence="11">
    <location>
        <begin position="1747"/>
        <end position="2164"/>
    </location>
</feature>
<keyword evidence="5" id="KW-0808">Transferase</keyword>
<dbReference type="Pfam" id="PF00698">
    <property type="entry name" value="Acyl_transf_1"/>
    <property type="match status" value="2"/>
</dbReference>
<evidence type="ECO:0000313" key="13">
    <source>
        <dbReference type="EMBL" id="CQR65601.1"/>
    </source>
</evidence>
<keyword evidence="3" id="KW-0596">Phosphopantetheine</keyword>
<dbReference type="InterPro" id="IPR049900">
    <property type="entry name" value="PKS_mFAS_DH"/>
</dbReference>
<dbReference type="InterPro" id="IPR057326">
    <property type="entry name" value="KR_dom"/>
</dbReference>
<dbReference type="InterPro" id="IPR014030">
    <property type="entry name" value="Ketoacyl_synth_N"/>
</dbReference>
<feature type="active site" description="Proton donor; for dehydratase activity" evidence="9">
    <location>
        <position position="2776"/>
    </location>
</feature>
<evidence type="ECO:0000259" key="11">
    <source>
        <dbReference type="PROSITE" id="PS52004"/>
    </source>
</evidence>
<dbReference type="InterPro" id="IPR013968">
    <property type="entry name" value="PKS_KR"/>
</dbReference>
<feature type="active site" description="Proton acceptor; for dehydratase activity" evidence="9">
    <location>
        <position position="957"/>
    </location>
</feature>
<dbReference type="InterPro" id="IPR014043">
    <property type="entry name" value="Acyl_transferase_dom"/>
</dbReference>
<dbReference type="SUPFAM" id="SSF47336">
    <property type="entry name" value="ACP-like"/>
    <property type="match status" value="1"/>
</dbReference>
<keyword evidence="4" id="KW-0597">Phosphoprotein</keyword>
<comment type="cofactor">
    <cofactor evidence="1">
        <name>pantetheine 4'-phosphate</name>
        <dbReference type="ChEBI" id="CHEBI:47942"/>
    </cofactor>
</comment>
<feature type="domain" description="Carrier" evidence="10">
    <location>
        <begin position="3300"/>
        <end position="3375"/>
    </location>
</feature>
<dbReference type="SMART" id="SM00824">
    <property type="entry name" value="PKS_TE"/>
    <property type="match status" value="1"/>
</dbReference>
<feature type="region of interest" description="N-terminal hotdog fold" evidence="9">
    <location>
        <begin position="925"/>
        <end position="1049"/>
    </location>
</feature>
<reference evidence="13 14" key="1">
    <citation type="submission" date="2015-02" db="EMBL/GenBank/DDBJ databases">
        <authorList>
            <person name="Gomez-Escribano P.J."/>
        </authorList>
    </citation>
    <scope>NUCLEOTIDE SEQUENCE [LARGE SCALE GENOMIC DNA]</scope>
    <source>
        <strain evidence="14">C34 (DSM 42122 / NRRL B-24963)</strain>
    </source>
</reference>
<dbReference type="InterPro" id="IPR020806">
    <property type="entry name" value="PKS_PP-bd"/>
</dbReference>
<dbReference type="InterPro" id="IPR049552">
    <property type="entry name" value="PKS_DH_N"/>
</dbReference>
<dbReference type="CDD" id="cd00833">
    <property type="entry name" value="PKS"/>
    <property type="match status" value="2"/>
</dbReference>
<dbReference type="SUPFAM" id="SSF52151">
    <property type="entry name" value="FabD/lysophospholipase-like"/>
    <property type="match status" value="2"/>
</dbReference>
<evidence type="ECO:0000256" key="5">
    <source>
        <dbReference type="ARBA" id="ARBA00022679"/>
    </source>
</evidence>
<dbReference type="InterPro" id="IPR036736">
    <property type="entry name" value="ACP-like_sf"/>
</dbReference>
<dbReference type="PROSITE" id="PS52019">
    <property type="entry name" value="PKS_MFAS_DH"/>
    <property type="match status" value="2"/>
</dbReference>
<dbReference type="FunFam" id="3.40.47.10:FF:000019">
    <property type="entry name" value="Polyketide synthase type I"/>
    <property type="match status" value="2"/>
</dbReference>
<dbReference type="SMART" id="SM00825">
    <property type="entry name" value="PKS_KS"/>
    <property type="match status" value="2"/>
</dbReference>
<dbReference type="Pfam" id="PF08659">
    <property type="entry name" value="KR"/>
    <property type="match status" value="2"/>
</dbReference>
<dbReference type="Gene3D" id="3.10.129.110">
    <property type="entry name" value="Polyketide synthase dehydratase"/>
    <property type="match status" value="2"/>
</dbReference>
<keyword evidence="6" id="KW-0045">Antibiotic biosynthesis</keyword>
<dbReference type="Gene3D" id="3.40.366.10">
    <property type="entry name" value="Malonyl-Coenzyme A Acyl Carrier Protein, domain 2"/>
    <property type="match status" value="2"/>
</dbReference>
<feature type="domain" description="Carrier" evidence="10">
    <location>
        <begin position="1656"/>
        <end position="1731"/>
    </location>
</feature>
<dbReference type="Pfam" id="PF00975">
    <property type="entry name" value="Thioesterase"/>
    <property type="match status" value="1"/>
</dbReference>
<evidence type="ECO:0000313" key="14">
    <source>
        <dbReference type="Proteomes" id="UP000035016"/>
    </source>
</evidence>
<feature type="active site" description="Proton donor; for dehydratase activity" evidence="9">
    <location>
        <position position="1122"/>
    </location>
</feature>
<feature type="region of interest" description="C-terminal hotdog fold" evidence="9">
    <location>
        <begin position="2721"/>
        <end position="2852"/>
    </location>
</feature>
<dbReference type="Pfam" id="PF14765">
    <property type="entry name" value="PS-DH"/>
    <property type="match status" value="2"/>
</dbReference>
<dbReference type="InterPro" id="IPR018201">
    <property type="entry name" value="Ketoacyl_synth_AS"/>
</dbReference>
<dbReference type="KEGG" id="sle:sle_61460"/>